<name>A0A4R0XPE6_9BURK</name>
<evidence type="ECO:0000313" key="1">
    <source>
        <dbReference type="EMBL" id="TCG09289.1"/>
    </source>
</evidence>
<dbReference type="EMBL" id="MWML01000014">
    <property type="protein sequence ID" value="TCG09289.1"/>
    <property type="molecule type" value="Genomic_DNA"/>
</dbReference>
<dbReference type="Proteomes" id="UP000294200">
    <property type="component" value="Unassembled WGS sequence"/>
</dbReference>
<gene>
    <name evidence="1" type="ORF">BZM27_06520</name>
</gene>
<sequence length="172" mass="18336">MTDATRTALAAPSKTLTQLAATATALQTQAAAHGETLNGMSNTVQLLGKQVGQFETSIDKLGSSAVAQQHLLAELQLGHKQLLASGEQTAAVAQRQDEGFVALSDAMRASARQQQESTEKLAAMLHDTKTGLSAVQAAQASQQQLLQDLMQRIDQLSQPWWKRGSNPSRSQS</sequence>
<proteinExistence type="predicted"/>
<accession>A0A4R0XPE6</accession>
<dbReference type="AlphaFoldDB" id="A0A4R0XPE6"/>
<reference evidence="1 2" key="1">
    <citation type="submission" date="2017-02" db="EMBL/GenBank/DDBJ databases">
        <title>Paraburkholderia sophoroidis sp. nov. and Paraburkholderia steynii sp. nov. rhizobial symbionts of the fynbos legume Hypocalyptus sophoroides.</title>
        <authorList>
            <person name="Steenkamp E.T."/>
            <person name="Beukes C.W."/>
            <person name="Van Zyl E."/>
            <person name="Avontuur J."/>
            <person name="Chan W.Y."/>
            <person name="Hassen A."/>
            <person name="Palmer M."/>
            <person name="Mthombeni L."/>
            <person name="Phalane F."/>
            <person name="Sereme K."/>
            <person name="Venter S.N."/>
        </authorList>
    </citation>
    <scope>NUCLEOTIDE SEQUENCE [LARGE SCALE GENOMIC DNA]</scope>
    <source>
        <strain evidence="1 2">HC1.1ba</strain>
    </source>
</reference>
<comment type="caution">
    <text evidence="1">The sequence shown here is derived from an EMBL/GenBank/DDBJ whole genome shotgun (WGS) entry which is preliminary data.</text>
</comment>
<organism evidence="1 2">
    <name type="scientific">Paraburkholderia steynii</name>
    <dbReference type="NCBI Taxonomy" id="1245441"/>
    <lineage>
        <taxon>Bacteria</taxon>
        <taxon>Pseudomonadati</taxon>
        <taxon>Pseudomonadota</taxon>
        <taxon>Betaproteobacteria</taxon>
        <taxon>Burkholderiales</taxon>
        <taxon>Burkholderiaceae</taxon>
        <taxon>Paraburkholderia</taxon>
    </lineage>
</organism>
<protein>
    <submittedName>
        <fullName evidence="1">Uncharacterized protein</fullName>
    </submittedName>
</protein>
<keyword evidence="2" id="KW-1185">Reference proteome</keyword>
<evidence type="ECO:0000313" key="2">
    <source>
        <dbReference type="Proteomes" id="UP000294200"/>
    </source>
</evidence>